<dbReference type="Gene3D" id="3.20.20.80">
    <property type="entry name" value="Glycosidases"/>
    <property type="match status" value="2"/>
</dbReference>
<dbReference type="GO" id="GO:0005737">
    <property type="term" value="C:cytoplasm"/>
    <property type="evidence" value="ECO:0007669"/>
    <property type="project" value="UniProtKB-SubCell"/>
</dbReference>
<evidence type="ECO:0000256" key="15">
    <source>
        <dbReference type="ARBA" id="ARBA00025780"/>
    </source>
</evidence>
<keyword evidence="19" id="KW-0472">Membrane</keyword>
<keyword evidence="17" id="KW-0175">Coiled coil</keyword>
<keyword evidence="14" id="KW-0326">Glycosidase</keyword>
<evidence type="ECO:0000256" key="7">
    <source>
        <dbReference type="ARBA" id="ARBA00020723"/>
    </source>
</evidence>
<evidence type="ECO:0000313" key="24">
    <source>
        <dbReference type="EMBL" id="CAG9819096.1"/>
    </source>
</evidence>
<comment type="catalytic activity">
    <reaction evidence="1">
        <text>Transfers a segment of a (1-&gt;4)-alpha-D-glucan to a new position in an acceptor, which may be glucose or a (1-&gt;4)-alpha-D-glucan.</text>
        <dbReference type="EC" id="2.4.1.25"/>
    </reaction>
</comment>
<gene>
    <name evidence="24" type="ORF">PHAECO_LOCUS6835</name>
</gene>
<evidence type="ECO:0000256" key="18">
    <source>
        <dbReference type="SAM" id="MobiDB-lite"/>
    </source>
</evidence>
<keyword evidence="10" id="KW-0808">Transferase</keyword>
<evidence type="ECO:0000256" key="3">
    <source>
        <dbReference type="ARBA" id="ARBA00003530"/>
    </source>
</evidence>
<dbReference type="SUPFAM" id="SSF51445">
    <property type="entry name" value="(Trans)glycosidases"/>
    <property type="match status" value="1"/>
</dbReference>
<evidence type="ECO:0000259" key="22">
    <source>
        <dbReference type="Pfam" id="PF14701"/>
    </source>
</evidence>
<protein>
    <recommendedName>
        <fullName evidence="7">Glycogen debranching enzyme</fullName>
        <ecNumber evidence="5">2.4.1.25</ecNumber>
        <ecNumber evidence="6">3.2.1.33</ecNumber>
    </recommendedName>
    <alternativeName>
        <fullName evidence="16">Glycogen debrancher</fullName>
    </alternativeName>
</protein>
<evidence type="ECO:0000259" key="20">
    <source>
        <dbReference type="Pfam" id="PF06202"/>
    </source>
</evidence>
<evidence type="ECO:0000256" key="1">
    <source>
        <dbReference type="ARBA" id="ARBA00000439"/>
    </source>
</evidence>
<comment type="catalytic activity">
    <reaction evidence="2">
        <text>Hydrolysis of (1-&gt;6)-alpha-D-glucosidic branch linkages in glycogen phosphorylase limit dextrin.</text>
        <dbReference type="EC" id="3.2.1.33"/>
    </reaction>
</comment>
<evidence type="ECO:0000256" key="14">
    <source>
        <dbReference type="ARBA" id="ARBA00023295"/>
    </source>
</evidence>
<evidence type="ECO:0000256" key="13">
    <source>
        <dbReference type="ARBA" id="ARBA00023268"/>
    </source>
</evidence>
<dbReference type="Pfam" id="PF14699">
    <property type="entry name" value="hGDE_N"/>
    <property type="match status" value="1"/>
</dbReference>
<dbReference type="FunFam" id="3.20.20.80:FF:000206">
    <property type="entry name" value="Amylo-alpha-1, 6-glucosidase, 4-alpha-glucanotransferase b"/>
    <property type="match status" value="1"/>
</dbReference>
<accession>A0A9N9SGA5</accession>
<sequence length="2221" mass="252385">MICVIVFKLFLFISFFSLSITYHVTAMLVRPLVLFCTITLLCIFKFIDHLLGPKDNKETQEETVESKSNSVPEKSKAKGSKVRQRTRRQHEDPTFSTNLSTPIEDIIEESITEEYNTDSSKKKGKHKKKTGSSEGKELKKHNKKYSQDDIGYSFFPVKKIDVPRSEKNHKIKNISHEIEEKSLSDEVGFSFLPVKEKGKKYTKLTENKDSKDTFNTIIAEHTVPKTKEDLSRPSIIDHYKKRSGLITAAGRVSKKITNKSDVPQIFYDSSKLDIHLDTTNRAEYKETKKVTASISYASVVTNKLSGEFPSDKESLNDFEIVANLDTDNKEESGPTSIEILKGNKDVLCLEKTQETEEYIETNPESNSSSIEIINDTILDQYNAKFSDENLEQSFGECGLDYTQLGHIEDNSHSKDSSICILDTQTEFECIDDLPQNIQVEQSDIDPSDQIQQKGILQSINLLEDSYQRKSSTVNSTAPSISESLNEFIKFERQTEKNNRQESETGVSSVEFNLSQTQTTEEFQYNDINNIVTEGGFSSPQIHSSFSEEPFTGKHSDIFNFSEIVPETTNFVSQNYSEISEFNISQQPQSLGYNKIISQYSDSQLIVDGISQDQSVHAGPEPIDIDAPLQKLDYKSTTASFIEEEKFVQKFAYATFSSTHTNNSTKDKQLQLAKMQQIRVLTLNDQEHQECTLYRLEKNWIIQFRVGPSLFGRKVNLYCNYPSADNGKLNEFDRNKYQYQLLEWVWDEGCENADDTAAYSQIQVEHVGSFHYYFTYSNGENHDRQGSGYFLVDPILKYGNNEDLLLDCIQCQTVLSKCLGSFSSWEKKLQVTKESGYNMIHFTPIQELGESNSSYSLSEQLRVNPVFKKTNGELPTFEEIEQFVSKLRNEWKIVSICDIVLNHTANESKWIQVHPEVTYNCANCPYMRPAYLLDAALHQFSLDVKKGYYEDKGIPPELNTEEHLNAIRFHFSSSVLEPLNIPQLYICDVNKCIVEFLALARSVPPVTANSREMPEQLELIPDPDFKRLSASINMDLALKLYNVYWADTFDEDSRLKRCAEELKKKLESLNQAVIEEVNEHLKVAVENVIAGIRYYRVQADGPRFKEITTKTPLVYRYFTDHGSPKSLEEHEEIMYSDKGSFLMAHNGWVMNSDPLKNFAGPGTTVYIRRELIAWGDSVKLRYGDKPEDCPFLWDHMRKYVEQTASIFDGVRLDNCHSTPIPVAEYLLDCARRVRPNLYVVAELFTNSDMTDNIFVNRLGITSLIREAMSAWDSHEEGRLVYRYGGLPVGSFHQPSVRPLVPSIAHALFLDQTHDNPSPVEKRSVFDLLPSTALVNMACCASGSNRGYDELVPHHIHVVDEDREYTEWGDGESVGVVDGRSALIGAKRAINDLHFVLGKEGFNQVYVDQMDTDIVAVTRHCPDTHQSYILVAFTAFGHPNEDAGDYQRDIKPLRFEGVLEEIVLEATLSHKHNYSGGSKFQKWDEFVRDPKWINGLSDYQISIKEHIPVAESDAVEKVDSGTQNTTQLNFKNFKPGSIIVVKVSLPEPMRKAINTVRNLIDNFSLTRQTELSAIIKKLTLADLNRALYRCDQEERDEGFGFDTYNIPNFGSMVYAGFQGIMSLLSNIRPNNDLGHPMCANLRDGNWMIEYMWKRLNAEQGTKELGLWIEKNTLCFIDIPRYLVPCYFDAVVTGIYILLVEQCHKLMNSFVENGSTFVRSLALGSVQCGAYIKSANLPTLSPNLKEPKPPLRRNENGEDVQACITLSAGLPHFSVGYMRNWGRDTFIALRGLFILPGRYQEAREHILGYAACLRHGLIPNLLDGGRNSRFNCRDAVWWWLYCVKEYVGEAPNGIAILSDKVSRIFPDDDSSAQDPGVVDQPLCDVIQEALRVHFQGLIFRERNAGRQIDEHMTDQGFNNQIGIHPETGFVFGGNQWNCGTWMDKMGSSDKAGNRGKPATPRDGSAVELIGLSKSVISWLSELSAEQKYPYNCVERTHKNGTVTTWTFEEWNDKIQSNFEKCFWVNSQPTDGEVRPDLINKRGIYKDSYGASQDWTDFQLRCNFPIAMVAAPELFNPHHAWEALSHAEKYLLGPLGMKTLDPEDWAYRGDYDNSNDSNDPTIANGFNYHQGPEWVWPMGFFLRAKLIFAEQNGALKQTLASTKLILAKHFAELQTSAWRGLPELTNSNGACCHDSCKTQAWSMSCILEVLYDLQKIESSVNLSSD</sequence>
<dbReference type="OrthoDB" id="10248904at2759"/>
<dbReference type="InterPro" id="IPR012341">
    <property type="entry name" value="6hp_glycosidase-like_sf"/>
</dbReference>
<keyword evidence="19" id="KW-0812">Transmembrane</keyword>
<dbReference type="CDD" id="cd11327">
    <property type="entry name" value="AmyAc_Glg_debranch_2"/>
    <property type="match status" value="1"/>
</dbReference>
<dbReference type="InterPro" id="IPR010401">
    <property type="entry name" value="AGL/Gdb1"/>
</dbReference>
<feature type="region of interest" description="Disordered" evidence="18">
    <location>
        <begin position="60"/>
        <end position="98"/>
    </location>
</feature>
<evidence type="ECO:0000256" key="2">
    <source>
        <dbReference type="ARBA" id="ARBA00000927"/>
    </source>
</evidence>
<dbReference type="GO" id="GO:0005980">
    <property type="term" value="P:glycogen catabolic process"/>
    <property type="evidence" value="ECO:0007669"/>
    <property type="project" value="InterPro"/>
</dbReference>
<feature type="domain" description="Glycogen debranching enzyme glucanotransferase" evidence="22">
    <location>
        <begin position="802"/>
        <end position="1237"/>
    </location>
</feature>
<dbReference type="FunFam" id="1.50.10.10:FF:000039">
    <property type="entry name" value="Glycogen debranching enzyme Gdb1, putative"/>
    <property type="match status" value="1"/>
</dbReference>
<dbReference type="PANTHER" id="PTHR10569:SF2">
    <property type="entry name" value="GLYCOGEN DEBRANCHING ENZYME"/>
    <property type="match status" value="1"/>
</dbReference>
<dbReference type="PANTHER" id="PTHR10569">
    <property type="entry name" value="GLYCOGEN DEBRANCHING ENZYME"/>
    <property type="match status" value="1"/>
</dbReference>
<feature type="domain" description="Glycogen debranching enzyme C-terminal" evidence="20">
    <location>
        <begin position="1757"/>
        <end position="2204"/>
    </location>
</feature>
<dbReference type="InterPro" id="IPR032792">
    <property type="entry name" value="AGL_glucanoTrfase"/>
</dbReference>
<evidence type="ECO:0000256" key="19">
    <source>
        <dbReference type="SAM" id="Phobius"/>
    </source>
</evidence>
<feature type="compositionally biased region" description="Basic residues" evidence="18">
    <location>
        <begin position="77"/>
        <end position="88"/>
    </location>
</feature>
<dbReference type="GO" id="GO:0005978">
    <property type="term" value="P:glycogen biosynthetic process"/>
    <property type="evidence" value="ECO:0007669"/>
    <property type="project" value="UniProtKB-KW"/>
</dbReference>
<dbReference type="InterPro" id="IPR017853">
    <property type="entry name" value="GH"/>
</dbReference>
<evidence type="ECO:0000259" key="21">
    <source>
        <dbReference type="Pfam" id="PF14699"/>
    </source>
</evidence>
<evidence type="ECO:0000256" key="17">
    <source>
        <dbReference type="SAM" id="Coils"/>
    </source>
</evidence>
<dbReference type="GO" id="GO:0004134">
    <property type="term" value="F:4-alpha-glucanotransferase activity"/>
    <property type="evidence" value="ECO:0007669"/>
    <property type="project" value="UniProtKB-EC"/>
</dbReference>
<evidence type="ECO:0000256" key="11">
    <source>
        <dbReference type="ARBA" id="ARBA00022801"/>
    </source>
</evidence>
<evidence type="ECO:0000256" key="4">
    <source>
        <dbReference type="ARBA" id="ARBA00004496"/>
    </source>
</evidence>
<comment type="function">
    <text evidence="3">Multifunctional enzyme acting as 1,4-alpha-D-glucan:1,4-alpha-D-glucan 4-alpha-D-glycosyltransferase and amylo-1,6-glucosidase in glycogen degradation.</text>
</comment>
<comment type="similarity">
    <text evidence="15">Belongs to the glycogen debranching enzyme family.</text>
</comment>
<evidence type="ECO:0000256" key="12">
    <source>
        <dbReference type="ARBA" id="ARBA00023056"/>
    </source>
</evidence>
<dbReference type="NCBIfam" id="TIGR01531">
    <property type="entry name" value="glyc_debranch"/>
    <property type="match status" value="1"/>
</dbReference>
<dbReference type="EMBL" id="OU896708">
    <property type="protein sequence ID" value="CAG9819096.1"/>
    <property type="molecule type" value="Genomic_DNA"/>
</dbReference>
<dbReference type="GO" id="GO:0004135">
    <property type="term" value="F:amylo-alpha-1,6-glucosidase activity"/>
    <property type="evidence" value="ECO:0007669"/>
    <property type="project" value="UniProtKB-EC"/>
</dbReference>
<feature type="domain" description="Eukaryotic glycogen debranching enzyme N-terminal" evidence="21">
    <location>
        <begin position="702"/>
        <end position="797"/>
    </location>
</feature>
<comment type="subcellular location">
    <subcellularLocation>
        <location evidence="4">Cytoplasm</location>
    </subcellularLocation>
</comment>
<dbReference type="Gene3D" id="1.50.10.10">
    <property type="match status" value="1"/>
</dbReference>
<dbReference type="InterPro" id="IPR032790">
    <property type="entry name" value="GDE_C"/>
</dbReference>
<keyword evidence="11" id="KW-0378">Hydrolase</keyword>
<feature type="coiled-coil region" evidence="17">
    <location>
        <begin position="1051"/>
        <end position="1078"/>
    </location>
</feature>
<dbReference type="Proteomes" id="UP001153737">
    <property type="component" value="Chromosome 2"/>
</dbReference>
<dbReference type="InterPro" id="IPR029436">
    <property type="entry name" value="AGL_euk_N"/>
</dbReference>
<evidence type="ECO:0000256" key="8">
    <source>
        <dbReference type="ARBA" id="ARBA00022490"/>
    </source>
</evidence>
<evidence type="ECO:0000256" key="16">
    <source>
        <dbReference type="ARBA" id="ARBA00031477"/>
    </source>
</evidence>
<dbReference type="InterPro" id="IPR006421">
    <property type="entry name" value="Glycogen_debranch_met"/>
</dbReference>
<proteinExistence type="inferred from homology"/>
<evidence type="ECO:0000259" key="23">
    <source>
        <dbReference type="Pfam" id="PF14702"/>
    </source>
</evidence>
<feature type="domain" description="Glycogen debranching enzyme central" evidence="23">
    <location>
        <begin position="1381"/>
        <end position="1653"/>
    </location>
</feature>
<reference evidence="24" key="2">
    <citation type="submission" date="2022-10" db="EMBL/GenBank/DDBJ databases">
        <authorList>
            <consortium name="ENA_rothamsted_submissions"/>
            <consortium name="culmorum"/>
            <person name="King R."/>
        </authorList>
    </citation>
    <scope>NUCLEOTIDE SEQUENCE</scope>
</reference>
<dbReference type="EC" id="2.4.1.25" evidence="5"/>
<dbReference type="EC" id="3.2.1.33" evidence="6"/>
<organism evidence="24 25">
    <name type="scientific">Phaedon cochleariae</name>
    <name type="common">Mustard beetle</name>
    <dbReference type="NCBI Taxonomy" id="80249"/>
    <lineage>
        <taxon>Eukaryota</taxon>
        <taxon>Metazoa</taxon>
        <taxon>Ecdysozoa</taxon>
        <taxon>Arthropoda</taxon>
        <taxon>Hexapoda</taxon>
        <taxon>Insecta</taxon>
        <taxon>Pterygota</taxon>
        <taxon>Neoptera</taxon>
        <taxon>Endopterygota</taxon>
        <taxon>Coleoptera</taxon>
        <taxon>Polyphaga</taxon>
        <taxon>Cucujiformia</taxon>
        <taxon>Chrysomeloidea</taxon>
        <taxon>Chrysomelidae</taxon>
        <taxon>Chrysomelinae</taxon>
        <taxon>Chrysomelini</taxon>
        <taxon>Phaedon</taxon>
    </lineage>
</organism>
<keyword evidence="9" id="KW-0328">Glycosyltransferase</keyword>
<keyword evidence="8" id="KW-0963">Cytoplasm</keyword>
<feature type="region of interest" description="Disordered" evidence="18">
    <location>
        <begin position="114"/>
        <end position="144"/>
    </location>
</feature>
<keyword evidence="19" id="KW-1133">Transmembrane helix</keyword>
<keyword evidence="25" id="KW-1185">Reference proteome</keyword>
<keyword evidence="12" id="KW-0320">Glycogen biosynthesis</keyword>
<feature type="transmembrane region" description="Helical" evidence="19">
    <location>
        <begin position="6"/>
        <end position="25"/>
    </location>
</feature>
<dbReference type="InterPro" id="IPR032788">
    <property type="entry name" value="AGL_central"/>
</dbReference>
<evidence type="ECO:0000313" key="25">
    <source>
        <dbReference type="Proteomes" id="UP001153737"/>
    </source>
</evidence>
<dbReference type="SUPFAM" id="SSF48208">
    <property type="entry name" value="Six-hairpin glycosidases"/>
    <property type="match status" value="1"/>
</dbReference>
<reference evidence="24" key="1">
    <citation type="submission" date="2022-01" db="EMBL/GenBank/DDBJ databases">
        <authorList>
            <person name="King R."/>
        </authorList>
    </citation>
    <scope>NUCLEOTIDE SEQUENCE</scope>
</reference>
<keyword evidence="13" id="KW-0511">Multifunctional enzyme</keyword>
<dbReference type="InterPro" id="IPR008928">
    <property type="entry name" value="6-hairpin_glycosidase_sf"/>
</dbReference>
<evidence type="ECO:0000256" key="9">
    <source>
        <dbReference type="ARBA" id="ARBA00022676"/>
    </source>
</evidence>
<evidence type="ECO:0000256" key="6">
    <source>
        <dbReference type="ARBA" id="ARBA00012778"/>
    </source>
</evidence>
<dbReference type="Pfam" id="PF06202">
    <property type="entry name" value="GDE_C"/>
    <property type="match status" value="1"/>
</dbReference>
<evidence type="ECO:0000256" key="10">
    <source>
        <dbReference type="ARBA" id="ARBA00022679"/>
    </source>
</evidence>
<dbReference type="Pfam" id="PF14701">
    <property type="entry name" value="hDGE_amylase"/>
    <property type="match status" value="1"/>
</dbReference>
<dbReference type="Pfam" id="PF14702">
    <property type="entry name" value="hGDE_central"/>
    <property type="match status" value="1"/>
</dbReference>
<dbReference type="FunFam" id="3.20.20.80:FF:000070">
    <property type="entry name" value="GDB1p Glycogen debranching enzyme"/>
    <property type="match status" value="1"/>
</dbReference>
<name>A0A9N9SGA5_PHACE</name>
<evidence type="ECO:0000256" key="5">
    <source>
        <dbReference type="ARBA" id="ARBA00012560"/>
    </source>
</evidence>